<feature type="transmembrane region" description="Helical" evidence="5">
    <location>
        <begin position="163"/>
        <end position="186"/>
    </location>
</feature>
<gene>
    <name evidence="7" type="ORF">AM592_13080</name>
</gene>
<feature type="transmembrane region" description="Helical" evidence="5">
    <location>
        <begin position="198"/>
        <end position="221"/>
    </location>
</feature>
<evidence type="ECO:0000313" key="7">
    <source>
        <dbReference type="EMBL" id="ALC82410.1"/>
    </source>
</evidence>
<evidence type="ECO:0000256" key="4">
    <source>
        <dbReference type="ARBA" id="ARBA00023136"/>
    </source>
</evidence>
<reference evidence="7 8" key="2">
    <citation type="journal article" date="2016" name="Int. J. Syst. Evol. Microbiol.">
        <title>Bacillus gobiensis sp. nov., isolated from a soil sample.</title>
        <authorList>
            <person name="Liu B."/>
            <person name="Liu G.H."/>
            <person name="Cetin S."/>
            <person name="Schumann P."/>
            <person name="Pan Z.Z."/>
            <person name="Chen Q.Q."/>
        </authorList>
    </citation>
    <scope>NUCLEOTIDE SEQUENCE [LARGE SCALE GENOMIC DNA]</scope>
    <source>
        <strain evidence="7 8">FJAT-4402</strain>
    </source>
</reference>
<sequence>MSEMKMEAGKKPSLLGLFTNPTEQFERLREKPIVAIPMVIVFLMMLAGTVLTLAGMDFAAEMQKYGGTVGDQKTFETITWIIGIIGIIFTFLGSIFLGALILWVCAKIAGSSVKYKQMLSMASFTLFISNIGMVIHGLVVFFTDVNSTMAVTSLKSIIPAEEPVASILAPFEVFSIWSYILLAIGFQKVAGLSKKASWTITIIIFAIMLIISFLGGVFASFSQSFEGNV</sequence>
<protein>
    <recommendedName>
        <fullName evidence="6">Yip1 domain-containing protein</fullName>
    </recommendedName>
</protein>
<dbReference type="Pfam" id="PF04893">
    <property type="entry name" value="Yip1"/>
    <property type="match status" value="1"/>
</dbReference>
<dbReference type="AlphaFoldDB" id="A0A0M4FRY3"/>
<feature type="transmembrane region" description="Helical" evidence="5">
    <location>
        <begin position="80"/>
        <end position="106"/>
    </location>
</feature>
<proteinExistence type="predicted"/>
<dbReference type="PATRIC" id="fig|1441095.3.peg.2871"/>
<accession>A0A0M4FRY3</accession>
<evidence type="ECO:0000256" key="3">
    <source>
        <dbReference type="ARBA" id="ARBA00022989"/>
    </source>
</evidence>
<feature type="domain" description="Yip1" evidence="6">
    <location>
        <begin position="16"/>
        <end position="211"/>
    </location>
</feature>
<keyword evidence="4 5" id="KW-0472">Membrane</keyword>
<name>A0A0M4FRY3_9BACI</name>
<keyword evidence="2 5" id="KW-0812">Transmembrane</keyword>
<evidence type="ECO:0000256" key="1">
    <source>
        <dbReference type="ARBA" id="ARBA00004141"/>
    </source>
</evidence>
<feature type="transmembrane region" description="Helical" evidence="5">
    <location>
        <begin position="118"/>
        <end position="143"/>
    </location>
</feature>
<feature type="transmembrane region" description="Helical" evidence="5">
    <location>
        <begin position="33"/>
        <end position="60"/>
    </location>
</feature>
<keyword evidence="3 5" id="KW-1133">Transmembrane helix</keyword>
<dbReference type="EMBL" id="CP012600">
    <property type="protein sequence ID" value="ALC82410.1"/>
    <property type="molecule type" value="Genomic_DNA"/>
</dbReference>
<dbReference type="RefSeq" id="WP_053604198.1">
    <property type="nucleotide sequence ID" value="NZ_CP012600.1"/>
</dbReference>
<dbReference type="STRING" id="1441095.AM592_13080"/>
<evidence type="ECO:0000313" key="8">
    <source>
        <dbReference type="Proteomes" id="UP000067625"/>
    </source>
</evidence>
<dbReference type="Proteomes" id="UP000067625">
    <property type="component" value="Chromosome"/>
</dbReference>
<evidence type="ECO:0000256" key="2">
    <source>
        <dbReference type="ARBA" id="ARBA00022692"/>
    </source>
</evidence>
<evidence type="ECO:0000256" key="5">
    <source>
        <dbReference type="SAM" id="Phobius"/>
    </source>
</evidence>
<comment type="subcellular location">
    <subcellularLocation>
        <location evidence="1">Membrane</location>
        <topology evidence="1">Multi-pass membrane protein</topology>
    </subcellularLocation>
</comment>
<keyword evidence="8" id="KW-1185">Reference proteome</keyword>
<reference evidence="8" key="1">
    <citation type="submission" date="2015-08" db="EMBL/GenBank/DDBJ databases">
        <title>Genome sequencing project for genomic taxonomy and phylogenomics of Bacillus-like bacteria.</title>
        <authorList>
            <person name="Liu B."/>
            <person name="Wang J."/>
            <person name="Zhu Y."/>
            <person name="Liu G."/>
            <person name="Chen Q."/>
            <person name="Chen Z."/>
            <person name="Lan J."/>
            <person name="Che J."/>
            <person name="Ge C."/>
            <person name="Shi H."/>
            <person name="Pan Z."/>
            <person name="Liu X."/>
        </authorList>
    </citation>
    <scope>NUCLEOTIDE SEQUENCE [LARGE SCALE GENOMIC DNA]</scope>
    <source>
        <strain evidence="8">FJAT-4402</strain>
    </source>
</reference>
<organism evidence="7 8">
    <name type="scientific">Bacillus gobiensis</name>
    <dbReference type="NCBI Taxonomy" id="1441095"/>
    <lineage>
        <taxon>Bacteria</taxon>
        <taxon>Bacillati</taxon>
        <taxon>Bacillota</taxon>
        <taxon>Bacilli</taxon>
        <taxon>Bacillales</taxon>
        <taxon>Bacillaceae</taxon>
        <taxon>Bacillus</taxon>
    </lineage>
</organism>
<dbReference type="GO" id="GO:0016020">
    <property type="term" value="C:membrane"/>
    <property type="evidence" value="ECO:0007669"/>
    <property type="project" value="UniProtKB-SubCell"/>
</dbReference>
<evidence type="ECO:0000259" key="6">
    <source>
        <dbReference type="Pfam" id="PF04893"/>
    </source>
</evidence>
<dbReference type="OrthoDB" id="2940219at2"/>
<dbReference type="InterPro" id="IPR006977">
    <property type="entry name" value="Yip1_dom"/>
</dbReference>